<dbReference type="AlphaFoldDB" id="A0A6A5XIR3"/>
<dbReference type="OrthoDB" id="537467at2759"/>
<evidence type="ECO:0000313" key="2">
    <source>
        <dbReference type="EMBL" id="KAF2013012.1"/>
    </source>
</evidence>
<reference evidence="2" key="1">
    <citation type="journal article" date="2020" name="Stud. Mycol.">
        <title>101 Dothideomycetes genomes: a test case for predicting lifestyles and emergence of pathogens.</title>
        <authorList>
            <person name="Haridas S."/>
            <person name="Albert R."/>
            <person name="Binder M."/>
            <person name="Bloem J."/>
            <person name="Labutti K."/>
            <person name="Salamov A."/>
            <person name="Andreopoulos B."/>
            <person name="Baker S."/>
            <person name="Barry K."/>
            <person name="Bills G."/>
            <person name="Bluhm B."/>
            <person name="Cannon C."/>
            <person name="Castanera R."/>
            <person name="Culley D."/>
            <person name="Daum C."/>
            <person name="Ezra D."/>
            <person name="Gonzalez J."/>
            <person name="Henrissat B."/>
            <person name="Kuo A."/>
            <person name="Liang C."/>
            <person name="Lipzen A."/>
            <person name="Lutzoni F."/>
            <person name="Magnuson J."/>
            <person name="Mondo S."/>
            <person name="Nolan M."/>
            <person name="Ohm R."/>
            <person name="Pangilinan J."/>
            <person name="Park H.-J."/>
            <person name="Ramirez L."/>
            <person name="Alfaro M."/>
            <person name="Sun H."/>
            <person name="Tritt A."/>
            <person name="Yoshinaga Y."/>
            <person name="Zwiers L.-H."/>
            <person name="Turgeon B."/>
            <person name="Goodwin S."/>
            <person name="Spatafora J."/>
            <person name="Crous P."/>
            <person name="Grigoriev I."/>
        </authorList>
    </citation>
    <scope>NUCLEOTIDE SEQUENCE</scope>
    <source>
        <strain evidence="2">CBS 175.79</strain>
    </source>
</reference>
<feature type="compositionally biased region" description="Basic and acidic residues" evidence="1">
    <location>
        <begin position="227"/>
        <end position="255"/>
    </location>
</feature>
<keyword evidence="3" id="KW-1185">Reference proteome</keyword>
<dbReference type="Proteomes" id="UP000799778">
    <property type="component" value="Unassembled WGS sequence"/>
</dbReference>
<feature type="region of interest" description="Disordered" evidence="1">
    <location>
        <begin position="208"/>
        <end position="255"/>
    </location>
</feature>
<sequence length="308" mass="34433">MSWMDTWSRPSKRAAVPAPLYLLPTGPGTGDNARYCRYCGRVISERKSRATSATQTPAKYCSSRCRHHRFDGVDRGIEDAFVLFLTGGGAEALARVSSGEAENPRHRETEKEKEKGVRMRRKGKGDGRVLVPCGVVEEFVFGCRKDPEKDWGRRKNKARRGVKEEGEWRSVDMVDHDVVERTGSSDGSANGDEVVDGDRLASLAVRSGTRVRPGQDVSEVNGSVGGEKGRKEKIEETEEMAQKRRDGEKKAEERERVRCAARRGVVFGFVLDRDAADPETRKCEAIMQGQVVEPSFAKGEWAVRWREE</sequence>
<dbReference type="EMBL" id="ML978072">
    <property type="protein sequence ID" value="KAF2013012.1"/>
    <property type="molecule type" value="Genomic_DNA"/>
</dbReference>
<evidence type="ECO:0000313" key="3">
    <source>
        <dbReference type="Proteomes" id="UP000799778"/>
    </source>
</evidence>
<name>A0A6A5XIR3_9PLEO</name>
<feature type="region of interest" description="Disordered" evidence="1">
    <location>
        <begin position="95"/>
        <end position="124"/>
    </location>
</feature>
<organism evidence="2 3">
    <name type="scientific">Aaosphaeria arxii CBS 175.79</name>
    <dbReference type="NCBI Taxonomy" id="1450172"/>
    <lineage>
        <taxon>Eukaryota</taxon>
        <taxon>Fungi</taxon>
        <taxon>Dikarya</taxon>
        <taxon>Ascomycota</taxon>
        <taxon>Pezizomycotina</taxon>
        <taxon>Dothideomycetes</taxon>
        <taxon>Pleosporomycetidae</taxon>
        <taxon>Pleosporales</taxon>
        <taxon>Pleosporales incertae sedis</taxon>
        <taxon>Aaosphaeria</taxon>
    </lineage>
</organism>
<dbReference type="RefSeq" id="XP_033381351.1">
    <property type="nucleotide sequence ID" value="XM_033526105.1"/>
</dbReference>
<feature type="compositionally biased region" description="Basic and acidic residues" evidence="1">
    <location>
        <begin position="102"/>
        <end position="117"/>
    </location>
</feature>
<gene>
    <name evidence="2" type="ORF">BU24DRAFT_412318</name>
</gene>
<dbReference type="GeneID" id="54283502"/>
<accession>A0A6A5XIR3</accession>
<evidence type="ECO:0000256" key="1">
    <source>
        <dbReference type="SAM" id="MobiDB-lite"/>
    </source>
</evidence>
<proteinExistence type="predicted"/>
<protein>
    <submittedName>
        <fullName evidence="2">Uncharacterized protein</fullName>
    </submittedName>
</protein>